<keyword evidence="19" id="KW-1185">Reference proteome</keyword>
<dbReference type="InterPro" id="IPR011782">
    <property type="entry name" value="Pept_S1C_Do"/>
</dbReference>
<protein>
    <recommendedName>
        <fullName evidence="5">Probable periplasmic serine endoprotease DegP-like</fullName>
        <ecNumber evidence="4">3.4.21.107</ecNumber>
    </recommendedName>
    <alternativeName>
        <fullName evidence="13">Protease Do</fullName>
    </alternativeName>
</protein>
<dbReference type="Proteomes" id="UP000503840">
    <property type="component" value="Unassembled WGS sequence"/>
</dbReference>
<comment type="caution">
    <text evidence="18">The sequence shown here is derived from an EMBL/GenBank/DDBJ whole genome shotgun (WGS) entry which is preliminary data.</text>
</comment>
<dbReference type="PRINTS" id="PR00834">
    <property type="entry name" value="PROTEASES2C"/>
</dbReference>
<feature type="binding site" evidence="15">
    <location>
        <position position="114"/>
    </location>
    <ligand>
        <name>substrate</name>
    </ligand>
</feature>
<feature type="binding site" evidence="15">
    <location>
        <begin position="220"/>
        <end position="222"/>
    </location>
    <ligand>
        <name>substrate</name>
    </ligand>
</feature>
<dbReference type="Gene3D" id="2.30.42.10">
    <property type="match status" value="2"/>
</dbReference>
<dbReference type="NCBIfam" id="TIGR02037">
    <property type="entry name" value="degP_htrA_DO"/>
    <property type="match status" value="1"/>
</dbReference>
<reference evidence="18 19" key="1">
    <citation type="submission" date="2020-05" db="EMBL/GenBank/DDBJ databases">
        <title>Draft genome sequence of Desulfovibrio sp. strain HN2T.</title>
        <authorList>
            <person name="Ueno A."/>
            <person name="Tamazawa S."/>
            <person name="Tamamura S."/>
            <person name="Murakami T."/>
            <person name="Kiyama T."/>
            <person name="Inomata H."/>
            <person name="Amano Y."/>
            <person name="Miyakawa K."/>
            <person name="Tamaki H."/>
            <person name="Naganuma T."/>
            <person name="Kaneko K."/>
        </authorList>
    </citation>
    <scope>NUCLEOTIDE SEQUENCE [LARGE SCALE GENOMIC DNA]</scope>
    <source>
        <strain evidence="18 19">HN2</strain>
    </source>
</reference>
<dbReference type="PANTHER" id="PTHR22939">
    <property type="entry name" value="SERINE PROTEASE FAMILY S1C HTRA-RELATED"/>
    <property type="match status" value="1"/>
</dbReference>
<keyword evidence="11" id="KW-0720">Serine protease</keyword>
<keyword evidence="10" id="KW-0378">Hydrolase</keyword>
<feature type="binding site" evidence="15">
    <location>
        <position position="48"/>
    </location>
    <ligand>
        <name>substrate</name>
    </ligand>
</feature>
<dbReference type="InterPro" id="IPR009003">
    <property type="entry name" value="Peptidase_S1_PA"/>
</dbReference>
<evidence type="ECO:0000313" key="19">
    <source>
        <dbReference type="Proteomes" id="UP000503840"/>
    </source>
</evidence>
<evidence type="ECO:0000256" key="2">
    <source>
        <dbReference type="ARBA" id="ARBA00004418"/>
    </source>
</evidence>
<dbReference type="Gene3D" id="2.40.10.120">
    <property type="match status" value="1"/>
</dbReference>
<proteinExistence type="inferred from homology"/>
<feature type="active site" description="Charge relay system" evidence="14">
    <location>
        <position position="148"/>
    </location>
</feature>
<evidence type="ECO:0000256" key="1">
    <source>
        <dbReference type="ARBA" id="ARBA00001772"/>
    </source>
</evidence>
<feature type="domain" description="PDZ" evidence="17">
    <location>
        <begin position="388"/>
        <end position="455"/>
    </location>
</feature>
<feature type="chain" id="PRO_5038356532" description="Probable periplasmic serine endoprotease DegP-like" evidence="16">
    <location>
        <begin position="26"/>
        <end position="479"/>
    </location>
</feature>
<evidence type="ECO:0000256" key="6">
    <source>
        <dbReference type="ARBA" id="ARBA00022670"/>
    </source>
</evidence>
<evidence type="ECO:0000313" key="18">
    <source>
        <dbReference type="EMBL" id="GFM33952.1"/>
    </source>
</evidence>
<dbReference type="Pfam" id="PF13365">
    <property type="entry name" value="Trypsin_2"/>
    <property type="match status" value="1"/>
</dbReference>
<evidence type="ECO:0000259" key="17">
    <source>
        <dbReference type="PROSITE" id="PS50106"/>
    </source>
</evidence>
<feature type="binding site" evidence="15">
    <location>
        <begin position="238"/>
        <end position="242"/>
    </location>
    <ligand>
        <name>substrate</name>
    </ligand>
</feature>
<evidence type="ECO:0000256" key="3">
    <source>
        <dbReference type="ARBA" id="ARBA00010541"/>
    </source>
</evidence>
<dbReference type="GO" id="GO:0042597">
    <property type="term" value="C:periplasmic space"/>
    <property type="evidence" value="ECO:0007669"/>
    <property type="project" value="UniProtKB-SubCell"/>
</dbReference>
<keyword evidence="9" id="KW-0574">Periplasm</keyword>
<keyword evidence="7 16" id="KW-0732">Signal</keyword>
<dbReference type="SMART" id="SM00228">
    <property type="entry name" value="PDZ"/>
    <property type="match status" value="2"/>
</dbReference>
<keyword evidence="8" id="KW-0677">Repeat</keyword>
<feature type="domain" description="PDZ" evidence="17">
    <location>
        <begin position="262"/>
        <end position="331"/>
    </location>
</feature>
<evidence type="ECO:0000256" key="11">
    <source>
        <dbReference type="ARBA" id="ARBA00022825"/>
    </source>
</evidence>
<keyword evidence="6" id="KW-0645">Protease</keyword>
<dbReference type="AlphaFoldDB" id="A0A7J0BL57"/>
<dbReference type="EMBL" id="BLVO01000013">
    <property type="protein sequence ID" value="GFM33952.1"/>
    <property type="molecule type" value="Genomic_DNA"/>
</dbReference>
<sequence length="479" mass="51062">MNRLTPKVFVTSPLLVLIMAATALAANLPDFTALAKKAGPAVANISTEKTVEISNNKGLQDFLRNHPRGTPFDDFFDQFDQFFGNRGEQQPRKERSLGSGFIISADGYVVTNNHVIENADIIRVNIETGKNSSESLIAKVIGTDPETDLALLKVDANRTLPFIEFGNSDDLEVGEWVMAIGNPFGLDHTVTAGIVSAKGRNIRSGPFDNYLQTDASINPGNSGGPLINGDGEVIGINTAIIARGQGIGFAIPSNMAKRIINQLKTEQTVRRGWIGVNITNLDENTAKALGLKTDKGAFVAGVIPGQPADKAGLKSGDIIVGVNDKTITSSSELINSIANLPPGDKAKLTILREGKSRTLMITLGERNREVAKAAPSQPATESAIASLGIKLRAVTSTEAKALGLDSVAGILVTEVDPTKPAAEADMRPGDVILQANLKPVNTVDEFLKVLKEEGEPRGAIMLQIKRRGIVQFYSIPISR</sequence>
<comment type="similarity">
    <text evidence="3">Belongs to the peptidase S1C family.</text>
</comment>
<name>A0A7J0BL57_9BACT</name>
<gene>
    <name evidence="18" type="ORF">DSM101010T_23170</name>
</gene>
<evidence type="ECO:0000256" key="13">
    <source>
        <dbReference type="ARBA" id="ARBA00032850"/>
    </source>
</evidence>
<feature type="binding site" evidence="15">
    <location>
        <position position="148"/>
    </location>
    <ligand>
        <name>substrate</name>
    </ligand>
</feature>
<dbReference type="InterPro" id="IPR001478">
    <property type="entry name" value="PDZ"/>
</dbReference>
<dbReference type="CDD" id="cd10839">
    <property type="entry name" value="cpPDZ1_DegP-like"/>
    <property type="match status" value="1"/>
</dbReference>
<evidence type="ECO:0000256" key="9">
    <source>
        <dbReference type="ARBA" id="ARBA00022764"/>
    </source>
</evidence>
<comment type="catalytic activity">
    <reaction evidence="1">
        <text>Acts on substrates that are at least partially unfolded. The cleavage site P1 residue is normally between a pair of hydrophobic residues, such as Val-|-Val.</text>
        <dbReference type="EC" id="3.4.21.107"/>
    </reaction>
</comment>
<feature type="signal peptide" evidence="16">
    <location>
        <begin position="1"/>
        <end position="25"/>
    </location>
</feature>
<dbReference type="SUPFAM" id="SSF50494">
    <property type="entry name" value="Trypsin-like serine proteases"/>
    <property type="match status" value="1"/>
</dbReference>
<dbReference type="GO" id="GO:0006508">
    <property type="term" value="P:proteolysis"/>
    <property type="evidence" value="ECO:0007669"/>
    <property type="project" value="UniProtKB-KW"/>
</dbReference>
<dbReference type="InterPro" id="IPR001940">
    <property type="entry name" value="Peptidase_S1C"/>
</dbReference>
<dbReference type="GO" id="GO:0004252">
    <property type="term" value="F:serine-type endopeptidase activity"/>
    <property type="evidence" value="ECO:0007669"/>
    <property type="project" value="InterPro"/>
</dbReference>
<comment type="subcellular location">
    <subcellularLocation>
        <location evidence="2">Periplasm</location>
    </subcellularLocation>
</comment>
<organism evidence="18 19">
    <name type="scientific">Desulfovibrio subterraneus</name>
    <dbReference type="NCBI Taxonomy" id="2718620"/>
    <lineage>
        <taxon>Bacteria</taxon>
        <taxon>Pseudomonadati</taxon>
        <taxon>Thermodesulfobacteriota</taxon>
        <taxon>Desulfovibrionia</taxon>
        <taxon>Desulfovibrionales</taxon>
        <taxon>Desulfovibrionaceae</taxon>
        <taxon>Desulfovibrio</taxon>
    </lineage>
</organism>
<evidence type="ECO:0000256" key="8">
    <source>
        <dbReference type="ARBA" id="ARBA00022737"/>
    </source>
</evidence>
<evidence type="ECO:0000256" key="12">
    <source>
        <dbReference type="ARBA" id="ARBA00023016"/>
    </source>
</evidence>
<evidence type="ECO:0000256" key="5">
    <source>
        <dbReference type="ARBA" id="ARBA00013958"/>
    </source>
</evidence>
<dbReference type="PANTHER" id="PTHR22939:SF129">
    <property type="entry name" value="SERINE PROTEASE HTRA2, MITOCHONDRIAL"/>
    <property type="match status" value="1"/>
</dbReference>
<dbReference type="Pfam" id="PF13180">
    <property type="entry name" value="PDZ_2"/>
    <property type="match status" value="2"/>
</dbReference>
<evidence type="ECO:0000256" key="7">
    <source>
        <dbReference type="ARBA" id="ARBA00022729"/>
    </source>
</evidence>
<evidence type="ECO:0000256" key="15">
    <source>
        <dbReference type="PIRSR" id="PIRSR611782-2"/>
    </source>
</evidence>
<dbReference type="FunFam" id="2.40.10.120:FF:000007">
    <property type="entry name" value="Periplasmic serine endoprotease DegP-like"/>
    <property type="match status" value="1"/>
</dbReference>
<evidence type="ECO:0000256" key="4">
    <source>
        <dbReference type="ARBA" id="ARBA00013035"/>
    </source>
</evidence>
<evidence type="ECO:0000256" key="16">
    <source>
        <dbReference type="SAM" id="SignalP"/>
    </source>
</evidence>
<feature type="active site" description="Charge relay system" evidence="14">
    <location>
        <position position="222"/>
    </location>
</feature>
<evidence type="ECO:0000256" key="10">
    <source>
        <dbReference type="ARBA" id="ARBA00022801"/>
    </source>
</evidence>
<accession>A0A7J0BL57</accession>
<dbReference type="InterPro" id="IPR036034">
    <property type="entry name" value="PDZ_sf"/>
</dbReference>
<keyword evidence="12" id="KW-0346">Stress response</keyword>
<dbReference type="SUPFAM" id="SSF50156">
    <property type="entry name" value="PDZ domain-like"/>
    <property type="match status" value="2"/>
</dbReference>
<dbReference type="RefSeq" id="WP_174405594.1">
    <property type="nucleotide sequence ID" value="NZ_BLVO01000013.1"/>
</dbReference>
<dbReference type="EC" id="3.4.21.107" evidence="4"/>
<feature type="active site" description="Charge relay system" evidence="14">
    <location>
        <position position="114"/>
    </location>
</feature>
<evidence type="ECO:0000256" key="14">
    <source>
        <dbReference type="PIRSR" id="PIRSR611782-1"/>
    </source>
</evidence>
<dbReference type="PROSITE" id="PS50106">
    <property type="entry name" value="PDZ"/>
    <property type="match status" value="2"/>
</dbReference>